<keyword evidence="9" id="KW-0472">Membrane</keyword>
<evidence type="ECO:0000313" key="12">
    <source>
        <dbReference type="Proteomes" id="UP000317484"/>
    </source>
</evidence>
<keyword evidence="6 11" id="KW-0418">Kinase</keyword>
<name>A0A521EUN7_9ACTN</name>
<feature type="domain" description="Signal transduction histidine kinase subgroup 3 dimerisation and phosphoacceptor" evidence="10">
    <location>
        <begin position="206"/>
        <end position="270"/>
    </location>
</feature>
<evidence type="ECO:0000256" key="7">
    <source>
        <dbReference type="ARBA" id="ARBA00022840"/>
    </source>
</evidence>
<dbReference type="InterPro" id="IPR050482">
    <property type="entry name" value="Sensor_HK_TwoCompSys"/>
</dbReference>
<dbReference type="Pfam" id="PF07730">
    <property type="entry name" value="HisKA_3"/>
    <property type="match status" value="1"/>
</dbReference>
<dbReference type="GO" id="GO:0005524">
    <property type="term" value="F:ATP binding"/>
    <property type="evidence" value="ECO:0007669"/>
    <property type="project" value="UniProtKB-KW"/>
</dbReference>
<evidence type="ECO:0000256" key="5">
    <source>
        <dbReference type="ARBA" id="ARBA00022741"/>
    </source>
</evidence>
<dbReference type="Gene3D" id="1.20.5.1930">
    <property type="match status" value="1"/>
</dbReference>
<keyword evidence="7" id="KW-0067">ATP-binding</keyword>
<keyword evidence="5" id="KW-0547">Nucleotide-binding</keyword>
<comment type="catalytic activity">
    <reaction evidence="1">
        <text>ATP + protein L-histidine = ADP + protein N-phospho-L-histidine.</text>
        <dbReference type="EC" id="2.7.13.3"/>
    </reaction>
</comment>
<feature type="transmembrane region" description="Helical" evidence="9">
    <location>
        <begin position="107"/>
        <end position="132"/>
    </location>
</feature>
<keyword evidence="8" id="KW-0902">Two-component regulatory system</keyword>
<feature type="transmembrane region" description="Helical" evidence="9">
    <location>
        <begin position="18"/>
        <end position="37"/>
    </location>
</feature>
<protein>
    <recommendedName>
        <fullName evidence="2">histidine kinase</fullName>
        <ecNumber evidence="2">2.7.13.3</ecNumber>
    </recommendedName>
</protein>
<dbReference type="GO" id="GO:0016020">
    <property type="term" value="C:membrane"/>
    <property type="evidence" value="ECO:0007669"/>
    <property type="project" value="InterPro"/>
</dbReference>
<dbReference type="Gene3D" id="3.30.565.10">
    <property type="entry name" value="Histidine kinase-like ATPase, C-terminal domain"/>
    <property type="match status" value="1"/>
</dbReference>
<evidence type="ECO:0000313" key="11">
    <source>
        <dbReference type="EMBL" id="SMO87627.1"/>
    </source>
</evidence>
<evidence type="ECO:0000256" key="1">
    <source>
        <dbReference type="ARBA" id="ARBA00000085"/>
    </source>
</evidence>
<dbReference type="GO" id="GO:0000155">
    <property type="term" value="F:phosphorelay sensor kinase activity"/>
    <property type="evidence" value="ECO:0007669"/>
    <property type="project" value="InterPro"/>
</dbReference>
<keyword evidence="12" id="KW-1185">Reference proteome</keyword>
<evidence type="ECO:0000256" key="8">
    <source>
        <dbReference type="ARBA" id="ARBA00023012"/>
    </source>
</evidence>
<evidence type="ECO:0000256" key="4">
    <source>
        <dbReference type="ARBA" id="ARBA00022679"/>
    </source>
</evidence>
<dbReference type="RefSeq" id="WP_221888229.1">
    <property type="nucleotide sequence ID" value="NZ_FXTJ01000006.1"/>
</dbReference>
<feature type="transmembrane region" description="Helical" evidence="9">
    <location>
        <begin position="49"/>
        <end position="71"/>
    </location>
</feature>
<sequence>MVRAASTSPVLRRELHRWVYLLLGGAFALAVGVVLAWPVELLRTSGLPLVLAVPLAAVVVTAPLAAVGALAETRSVEGAAVGALLTGRAEERVGPSTTPAQRARTGLLLVLHVLAGGVAGALLVVGLPTAVLLAATPDAGGLFGGATVPGGWGVRLALGVLLAVAVVAGGDLLGRGLAVLAPRLLAGSTAERLAAAEASVTLLAGRDRLARELHDSVGHSLSLVTVQAGAARRLLTRDPAAAETALRATEDAARRALVDLDHVLGLLREDSGGPSDTGPAPDLRDLDALVGAARDAGARVEVSVTGRVDALPAVVSREAYRIVQEGLTNALRHAPDAACRLELAAGGDLRIRLADDAPGTVPGASGGGRGLRGLRERVRDLRGDVDAGPGDDGRWVLAVRLPVHAR</sequence>
<feature type="transmembrane region" description="Helical" evidence="9">
    <location>
        <begin position="152"/>
        <end position="173"/>
    </location>
</feature>
<keyword evidence="3" id="KW-0597">Phosphoprotein</keyword>
<dbReference type="EMBL" id="FXTJ01000006">
    <property type="protein sequence ID" value="SMO87627.1"/>
    <property type="molecule type" value="Genomic_DNA"/>
</dbReference>
<keyword evidence="4" id="KW-0808">Transferase</keyword>
<dbReference type="InterPro" id="IPR036890">
    <property type="entry name" value="HATPase_C_sf"/>
</dbReference>
<dbReference type="CDD" id="cd16917">
    <property type="entry name" value="HATPase_UhpB-NarQ-NarX-like"/>
    <property type="match status" value="1"/>
</dbReference>
<keyword evidence="9" id="KW-0812">Transmembrane</keyword>
<dbReference type="Proteomes" id="UP000317484">
    <property type="component" value="Unassembled WGS sequence"/>
</dbReference>
<reference evidence="11 12" key="1">
    <citation type="submission" date="2017-05" db="EMBL/GenBank/DDBJ databases">
        <authorList>
            <person name="Varghese N."/>
            <person name="Submissions S."/>
        </authorList>
    </citation>
    <scope>NUCLEOTIDE SEQUENCE [LARGE SCALE GENOMIC DNA]</scope>
    <source>
        <strain evidence="11 12">DSM 46834</strain>
    </source>
</reference>
<keyword evidence="9" id="KW-1133">Transmembrane helix</keyword>
<dbReference type="AlphaFoldDB" id="A0A521EUN7"/>
<dbReference type="PANTHER" id="PTHR24421:SF10">
    <property type="entry name" value="NITRATE_NITRITE SENSOR PROTEIN NARQ"/>
    <property type="match status" value="1"/>
</dbReference>
<gene>
    <name evidence="11" type="ORF">SAMN06273567_10639</name>
</gene>
<dbReference type="EC" id="2.7.13.3" evidence="2"/>
<proteinExistence type="predicted"/>
<dbReference type="InterPro" id="IPR011712">
    <property type="entry name" value="Sig_transdc_His_kin_sub3_dim/P"/>
</dbReference>
<evidence type="ECO:0000256" key="2">
    <source>
        <dbReference type="ARBA" id="ARBA00012438"/>
    </source>
</evidence>
<accession>A0A521EUN7</accession>
<organism evidence="11 12">
    <name type="scientific">Geodermatophilus aquaeductus</name>
    <dbReference type="NCBI Taxonomy" id="1564161"/>
    <lineage>
        <taxon>Bacteria</taxon>
        <taxon>Bacillati</taxon>
        <taxon>Actinomycetota</taxon>
        <taxon>Actinomycetes</taxon>
        <taxon>Geodermatophilales</taxon>
        <taxon>Geodermatophilaceae</taxon>
        <taxon>Geodermatophilus</taxon>
    </lineage>
</organism>
<dbReference type="PANTHER" id="PTHR24421">
    <property type="entry name" value="NITRATE/NITRITE SENSOR PROTEIN NARX-RELATED"/>
    <property type="match status" value="1"/>
</dbReference>
<dbReference type="SUPFAM" id="SSF55874">
    <property type="entry name" value="ATPase domain of HSP90 chaperone/DNA topoisomerase II/histidine kinase"/>
    <property type="match status" value="1"/>
</dbReference>
<evidence type="ECO:0000256" key="6">
    <source>
        <dbReference type="ARBA" id="ARBA00022777"/>
    </source>
</evidence>
<evidence type="ECO:0000256" key="3">
    <source>
        <dbReference type="ARBA" id="ARBA00022553"/>
    </source>
</evidence>
<dbReference type="GO" id="GO:0046983">
    <property type="term" value="F:protein dimerization activity"/>
    <property type="evidence" value="ECO:0007669"/>
    <property type="project" value="InterPro"/>
</dbReference>
<evidence type="ECO:0000259" key="10">
    <source>
        <dbReference type="Pfam" id="PF07730"/>
    </source>
</evidence>
<evidence type="ECO:0000256" key="9">
    <source>
        <dbReference type="SAM" id="Phobius"/>
    </source>
</evidence>